<accession>G2YCL6</accession>
<evidence type="ECO:0000313" key="1">
    <source>
        <dbReference type="EMBL" id="CCD34845.1"/>
    </source>
</evidence>
<proteinExistence type="predicted"/>
<dbReference type="InParanoid" id="G2YCL6"/>
<dbReference type="HOGENOM" id="CLU_1786554_0_0_1"/>
<dbReference type="EMBL" id="FQ790318">
    <property type="protein sequence ID" value="CCD34845.1"/>
    <property type="molecule type" value="Genomic_DNA"/>
</dbReference>
<reference evidence="2" key="1">
    <citation type="journal article" date="2011" name="PLoS Genet.">
        <title>Genomic analysis of the necrotrophic fungal pathogens Sclerotinia sclerotiorum and Botrytis cinerea.</title>
        <authorList>
            <person name="Amselem J."/>
            <person name="Cuomo C.A."/>
            <person name="van Kan J.A."/>
            <person name="Viaud M."/>
            <person name="Benito E.P."/>
            <person name="Couloux A."/>
            <person name="Coutinho P.M."/>
            <person name="de Vries R.P."/>
            <person name="Dyer P.S."/>
            <person name="Fillinger S."/>
            <person name="Fournier E."/>
            <person name="Gout L."/>
            <person name="Hahn M."/>
            <person name="Kohn L."/>
            <person name="Lapalu N."/>
            <person name="Plummer K.M."/>
            <person name="Pradier J.M."/>
            <person name="Quevillon E."/>
            <person name="Sharon A."/>
            <person name="Simon A."/>
            <person name="ten Have A."/>
            <person name="Tudzynski B."/>
            <person name="Tudzynski P."/>
            <person name="Wincker P."/>
            <person name="Andrew M."/>
            <person name="Anthouard V."/>
            <person name="Beever R.E."/>
            <person name="Beffa R."/>
            <person name="Benoit I."/>
            <person name="Bouzid O."/>
            <person name="Brault B."/>
            <person name="Chen Z."/>
            <person name="Choquer M."/>
            <person name="Collemare J."/>
            <person name="Cotton P."/>
            <person name="Danchin E.G."/>
            <person name="Da Silva C."/>
            <person name="Gautier A."/>
            <person name="Giraud C."/>
            <person name="Giraud T."/>
            <person name="Gonzalez C."/>
            <person name="Grossetete S."/>
            <person name="Guldener U."/>
            <person name="Henrissat B."/>
            <person name="Howlett B.J."/>
            <person name="Kodira C."/>
            <person name="Kretschmer M."/>
            <person name="Lappartient A."/>
            <person name="Leroch M."/>
            <person name="Levis C."/>
            <person name="Mauceli E."/>
            <person name="Neuveglise C."/>
            <person name="Oeser B."/>
            <person name="Pearson M."/>
            <person name="Poulain J."/>
            <person name="Poussereau N."/>
            <person name="Quesneville H."/>
            <person name="Rascle C."/>
            <person name="Schumacher J."/>
            <person name="Segurens B."/>
            <person name="Sexton A."/>
            <person name="Silva E."/>
            <person name="Sirven C."/>
            <person name="Soanes D.M."/>
            <person name="Talbot N.J."/>
            <person name="Templeton M."/>
            <person name="Yandava C."/>
            <person name="Yarden O."/>
            <person name="Zeng Q."/>
            <person name="Rollins J.A."/>
            <person name="Lebrun M.H."/>
            <person name="Dickman M."/>
        </authorList>
    </citation>
    <scope>NUCLEOTIDE SEQUENCE [LARGE SCALE GENOMIC DNA]</scope>
    <source>
        <strain evidence="2">T4</strain>
    </source>
</reference>
<dbReference type="AlphaFoldDB" id="G2YCL6"/>
<organism evidence="1 2">
    <name type="scientific">Botryotinia fuckeliana (strain T4)</name>
    <name type="common">Noble rot fungus</name>
    <name type="synonym">Botrytis cinerea</name>
    <dbReference type="NCBI Taxonomy" id="999810"/>
    <lineage>
        <taxon>Eukaryota</taxon>
        <taxon>Fungi</taxon>
        <taxon>Dikarya</taxon>
        <taxon>Ascomycota</taxon>
        <taxon>Pezizomycotina</taxon>
        <taxon>Leotiomycetes</taxon>
        <taxon>Helotiales</taxon>
        <taxon>Sclerotiniaceae</taxon>
        <taxon>Botrytis</taxon>
    </lineage>
</organism>
<protein>
    <submittedName>
        <fullName evidence="1">Uncharacterized protein</fullName>
    </submittedName>
</protein>
<sequence length="145" mass="16297">MGTGREWDEELHFFMRIHDLSSSDKVSVRDHISKEFGYSCYTKIEELLTAIIFHGFSKQSLASLANSYLREILLLAATLDIEIMAHRSQELIISSRGRCHASSEALGWAVARQTLSNNNFPNSDHIALIFVSPQKSSTASSSEEY</sequence>
<dbReference type="Proteomes" id="UP000008177">
    <property type="component" value="Unplaced contigs"/>
</dbReference>
<evidence type="ECO:0000313" key="2">
    <source>
        <dbReference type="Proteomes" id="UP000008177"/>
    </source>
</evidence>
<gene>
    <name evidence="1" type="ORF">BofuT4_P098210.1</name>
</gene>
<name>G2YCL6_BOTF4</name>